<evidence type="ECO:0000313" key="2">
    <source>
        <dbReference type="Proteomes" id="UP001470230"/>
    </source>
</evidence>
<evidence type="ECO:0000313" key="1">
    <source>
        <dbReference type="EMBL" id="KAK8854426.1"/>
    </source>
</evidence>
<dbReference type="EMBL" id="JAPFFF010000021">
    <property type="protein sequence ID" value="KAK8854426.1"/>
    <property type="molecule type" value="Genomic_DNA"/>
</dbReference>
<organism evidence="1 2">
    <name type="scientific">Tritrichomonas musculus</name>
    <dbReference type="NCBI Taxonomy" id="1915356"/>
    <lineage>
        <taxon>Eukaryota</taxon>
        <taxon>Metamonada</taxon>
        <taxon>Parabasalia</taxon>
        <taxon>Tritrichomonadida</taxon>
        <taxon>Tritrichomonadidae</taxon>
        <taxon>Tritrichomonas</taxon>
    </lineage>
</organism>
<reference evidence="1 2" key="1">
    <citation type="submission" date="2024-04" db="EMBL/GenBank/DDBJ databases">
        <title>Tritrichomonas musculus Genome.</title>
        <authorList>
            <person name="Alves-Ferreira E."/>
            <person name="Grigg M."/>
            <person name="Lorenzi H."/>
            <person name="Galac M."/>
        </authorList>
    </citation>
    <scope>NUCLEOTIDE SEQUENCE [LARGE SCALE GENOMIC DNA]</scope>
    <source>
        <strain evidence="1 2">EAF2021</strain>
    </source>
</reference>
<proteinExistence type="predicted"/>
<comment type="caution">
    <text evidence="1">The sequence shown here is derived from an EMBL/GenBank/DDBJ whole genome shotgun (WGS) entry which is preliminary data.</text>
</comment>
<name>A0ABR2HXS3_9EUKA</name>
<dbReference type="Proteomes" id="UP001470230">
    <property type="component" value="Unassembled WGS sequence"/>
</dbReference>
<evidence type="ECO:0008006" key="3">
    <source>
        <dbReference type="Google" id="ProtNLM"/>
    </source>
</evidence>
<sequence>MLYNSCLNAIVIQLCKHDDYGVCNTLETELCTPQKVEINRLIAGTPENIKMLIDVFSPIITQYKPPLIFSSDETMLQLNLKRKVFKKSSKQKLVIPDNLNLPHITATCCCNIIGEKMLLFITLPSLVKLPQDLIDISENGKAFFFKQ</sequence>
<keyword evidence="2" id="KW-1185">Reference proteome</keyword>
<protein>
    <recommendedName>
        <fullName evidence="3">DDE-1 domain-containing protein</fullName>
    </recommendedName>
</protein>
<accession>A0ABR2HXS3</accession>
<gene>
    <name evidence="1" type="ORF">M9Y10_016988</name>
</gene>